<comment type="caution">
    <text evidence="1">The sequence shown here is derived from an EMBL/GenBank/DDBJ whole genome shotgun (WGS) entry which is preliminary data.</text>
</comment>
<gene>
    <name evidence="1" type="ORF">HNP81_004822</name>
</gene>
<protein>
    <recommendedName>
        <fullName evidence="3">Lipoprotein</fullName>
    </recommendedName>
</protein>
<organism evidence="1 2">
    <name type="scientific">Peribacillus huizhouensis</name>
    <dbReference type="NCBI Taxonomy" id="1501239"/>
    <lineage>
        <taxon>Bacteria</taxon>
        <taxon>Bacillati</taxon>
        <taxon>Bacillota</taxon>
        <taxon>Bacilli</taxon>
        <taxon>Bacillales</taxon>
        <taxon>Bacillaceae</taxon>
        <taxon>Peribacillus</taxon>
    </lineage>
</organism>
<evidence type="ECO:0000313" key="1">
    <source>
        <dbReference type="EMBL" id="MBA9029410.1"/>
    </source>
</evidence>
<accession>A0ABR6CWM1</accession>
<evidence type="ECO:0008006" key="3">
    <source>
        <dbReference type="Google" id="ProtNLM"/>
    </source>
</evidence>
<dbReference type="Proteomes" id="UP000626697">
    <property type="component" value="Unassembled WGS sequence"/>
</dbReference>
<name>A0ABR6CWM1_9BACI</name>
<dbReference type="EMBL" id="JACJHX010000039">
    <property type="protein sequence ID" value="MBA9029410.1"/>
    <property type="molecule type" value="Genomic_DNA"/>
</dbReference>
<dbReference type="PROSITE" id="PS51257">
    <property type="entry name" value="PROKAR_LIPOPROTEIN"/>
    <property type="match status" value="1"/>
</dbReference>
<keyword evidence="2" id="KW-1185">Reference proteome</keyword>
<reference evidence="1 2" key="1">
    <citation type="submission" date="2020-08" db="EMBL/GenBank/DDBJ databases">
        <title>Genomic Encyclopedia of Type Strains, Phase IV (KMG-IV): sequencing the most valuable type-strain genomes for metagenomic binning, comparative biology and taxonomic classification.</title>
        <authorList>
            <person name="Goeker M."/>
        </authorList>
    </citation>
    <scope>NUCLEOTIDE SEQUENCE [LARGE SCALE GENOMIC DNA]</scope>
    <source>
        <strain evidence="1 2">DSM 105481</strain>
    </source>
</reference>
<proteinExistence type="predicted"/>
<evidence type="ECO:0000313" key="2">
    <source>
        <dbReference type="Proteomes" id="UP000626697"/>
    </source>
</evidence>
<sequence length="159" mass="18489">MKKILTLLFTILVLTACTEVTKNEITKEEMNKDEVTNNNYKFIGESEHWKAEYSYKGTETWKDNDGTKTYSNEDRYDLVLKYKGSLEELSSMQKLEYSFKTSSSAETSTKEFTDPPRELIFTSFGKSEGGAKVNEDEVIQVNVKWDKFEESFELHNKNK</sequence>
<dbReference type="RefSeq" id="WP_182504147.1">
    <property type="nucleotide sequence ID" value="NZ_JACJHX010000039.1"/>
</dbReference>